<dbReference type="PROSITE" id="PS51206">
    <property type="entry name" value="SF3_HELICASE_1"/>
    <property type="match status" value="1"/>
</dbReference>
<dbReference type="GO" id="GO:0005524">
    <property type="term" value="F:ATP binding"/>
    <property type="evidence" value="ECO:0007669"/>
    <property type="project" value="UniProtKB-KW"/>
</dbReference>
<accession>A0A1G8KJG0</accession>
<reference evidence="5 6" key="1">
    <citation type="submission" date="2016-10" db="EMBL/GenBank/DDBJ databases">
        <authorList>
            <person name="de Groot N.N."/>
        </authorList>
    </citation>
    <scope>NUCLEOTIDE SEQUENCE [LARGE SCALE GENOMIC DNA]</scope>
    <source>
        <strain evidence="5 6">DSM 25294</strain>
    </source>
</reference>
<dbReference type="NCBIfam" id="TIGR01613">
    <property type="entry name" value="primase_Cterm"/>
    <property type="match status" value="1"/>
</dbReference>
<keyword evidence="3" id="KW-0067">ATP-binding</keyword>
<dbReference type="STRING" id="571298.SAMN04488026_10037"/>
<dbReference type="Pfam" id="PF08706">
    <property type="entry name" value="D5_N"/>
    <property type="match status" value="1"/>
</dbReference>
<dbReference type="InterPro" id="IPR006500">
    <property type="entry name" value="Helicase_put_C_phage/plasmid"/>
</dbReference>
<evidence type="ECO:0000256" key="3">
    <source>
        <dbReference type="ARBA" id="ARBA00022840"/>
    </source>
</evidence>
<evidence type="ECO:0000313" key="5">
    <source>
        <dbReference type="EMBL" id="SDI43516.1"/>
    </source>
</evidence>
<protein>
    <submittedName>
        <fullName evidence="5">Phage/plasmid primase, P4 family, C-terminal domain-containing protein</fullName>
    </submittedName>
</protein>
<dbReference type="SMART" id="SM00885">
    <property type="entry name" value="D5_N"/>
    <property type="match status" value="1"/>
</dbReference>
<dbReference type="Proteomes" id="UP000199382">
    <property type="component" value="Unassembled WGS sequence"/>
</dbReference>
<sequence>MEFDYDEELVQIVIQPRRFWEPLAADLAQKSREAGHSRSKASVMGDLKRLHKQSNGGIPDDGHRVATATLSEVWQSDELMFCHDGRFWEWSGRVWMTRSWEQVDSSISAVAEGMHASLDLERFTFDSVVQQASKLLRKMVTQHGDPLGIDAKPPSVLNLLNGELDMETMEFHEGHRKESYMTRAVDVAFDPKAEAPVFQQALIEMMGGDREMARHLEELLSIVVSPRKLFPAFLLFVGDGSNGKTKLSEIMIKFLGSAARCAPISSLTVNQFSLGVLLGKIAFVDDDLDHGAPFPIATVKKISEPKRLGSEAKRGAQFDFWCEVTPMVLANDFPPVRDTSFGFERRAYVVRFDETFYLPHQIAEAAEKLDVDPATLRVADEQLPAKLEAEMSGILNVLIAARQRVVDRGGLDEPLRGKLARQEWREAADSVLAFVRSEMVQKPDARIKMTTFRERYTDWCKENKYEPKSTRKITAALRHAGYRITTPQGSQYLKGYQFKITLEADKMEARRARNRRVVADAVARKANGSKSTNNPT</sequence>
<dbReference type="RefSeq" id="WP_093148581.1">
    <property type="nucleotide sequence ID" value="NZ_FNEK01000003.1"/>
</dbReference>
<gene>
    <name evidence="5" type="ORF">SAMN04488026_10037</name>
</gene>
<feature type="domain" description="SF3 helicase" evidence="4">
    <location>
        <begin position="197"/>
        <end position="365"/>
    </location>
</feature>
<name>A0A1G8KJG0_9RHOB</name>
<evidence type="ECO:0000259" key="4">
    <source>
        <dbReference type="PROSITE" id="PS51206"/>
    </source>
</evidence>
<dbReference type="PANTHER" id="PTHR35372:SF2">
    <property type="entry name" value="SF3 HELICASE DOMAIN-CONTAINING PROTEIN"/>
    <property type="match status" value="1"/>
</dbReference>
<dbReference type="InterPro" id="IPR014818">
    <property type="entry name" value="Phage/plasmid_primase_P4_C"/>
</dbReference>
<evidence type="ECO:0000256" key="1">
    <source>
        <dbReference type="ARBA" id="ARBA00022741"/>
    </source>
</evidence>
<organism evidence="5 6">
    <name type="scientific">Aliiruegeria lutimaris</name>
    <dbReference type="NCBI Taxonomy" id="571298"/>
    <lineage>
        <taxon>Bacteria</taxon>
        <taxon>Pseudomonadati</taxon>
        <taxon>Pseudomonadota</taxon>
        <taxon>Alphaproteobacteria</taxon>
        <taxon>Rhodobacterales</taxon>
        <taxon>Roseobacteraceae</taxon>
        <taxon>Aliiruegeria</taxon>
    </lineage>
</organism>
<dbReference type="AlphaFoldDB" id="A0A1G8KJG0"/>
<dbReference type="OrthoDB" id="9763644at2"/>
<dbReference type="EMBL" id="FNEK01000003">
    <property type="protein sequence ID" value="SDI43516.1"/>
    <property type="molecule type" value="Genomic_DNA"/>
</dbReference>
<dbReference type="InterPro" id="IPR051620">
    <property type="entry name" value="ORF904-like_C"/>
</dbReference>
<dbReference type="GO" id="GO:0016787">
    <property type="term" value="F:hydrolase activity"/>
    <property type="evidence" value="ECO:0007669"/>
    <property type="project" value="UniProtKB-KW"/>
</dbReference>
<proteinExistence type="predicted"/>
<keyword evidence="2" id="KW-0378">Hydrolase</keyword>
<dbReference type="InterPro" id="IPR014015">
    <property type="entry name" value="Helicase_SF3_DNA-vir"/>
</dbReference>
<dbReference type="PANTHER" id="PTHR35372">
    <property type="entry name" value="ATP BINDING PROTEIN-RELATED"/>
    <property type="match status" value="1"/>
</dbReference>
<dbReference type="Gene3D" id="3.40.50.300">
    <property type="entry name" value="P-loop containing nucleotide triphosphate hydrolases"/>
    <property type="match status" value="1"/>
</dbReference>
<keyword evidence="6" id="KW-1185">Reference proteome</keyword>
<evidence type="ECO:0000256" key="2">
    <source>
        <dbReference type="ARBA" id="ARBA00022801"/>
    </source>
</evidence>
<dbReference type="InterPro" id="IPR027417">
    <property type="entry name" value="P-loop_NTPase"/>
</dbReference>
<evidence type="ECO:0000313" key="6">
    <source>
        <dbReference type="Proteomes" id="UP000199382"/>
    </source>
</evidence>
<keyword evidence="1" id="KW-0547">Nucleotide-binding</keyword>